<comment type="caution">
    <text evidence="5">The sequence shown here is derived from an EMBL/GenBank/DDBJ whole genome shotgun (WGS) entry which is preliminary data.</text>
</comment>
<dbReference type="GO" id="GO:0009279">
    <property type="term" value="C:cell outer membrane"/>
    <property type="evidence" value="ECO:0007669"/>
    <property type="project" value="TreeGrafter"/>
</dbReference>
<dbReference type="SMART" id="SM00028">
    <property type="entry name" value="TPR"/>
    <property type="match status" value="5"/>
</dbReference>
<reference evidence="5" key="1">
    <citation type="journal article" date="2015" name="ISME J.">
        <title>Draft Genome Sequence of Streptomyces incarnatus NRRL8089, which Produces the Nucleoside Antibiotic Sinefungin.</title>
        <authorList>
            <person name="Oshima K."/>
            <person name="Hattori M."/>
            <person name="Shimizu H."/>
            <person name="Fukuda K."/>
            <person name="Nemoto M."/>
            <person name="Inagaki K."/>
            <person name="Tamura T."/>
        </authorList>
    </citation>
    <scope>NUCLEOTIDE SEQUENCE</scope>
    <source>
        <strain evidence="5">FACHB-1277</strain>
    </source>
</reference>
<evidence type="ECO:0000256" key="3">
    <source>
        <dbReference type="PROSITE-ProRule" id="PRU00339"/>
    </source>
</evidence>
<dbReference type="SUPFAM" id="SSF48452">
    <property type="entry name" value="TPR-like"/>
    <property type="match status" value="2"/>
</dbReference>
<dbReference type="PANTHER" id="PTHR44858">
    <property type="entry name" value="TETRATRICOPEPTIDE REPEAT PROTEIN 6"/>
    <property type="match status" value="1"/>
</dbReference>
<keyword evidence="1" id="KW-0677">Repeat</keyword>
<dbReference type="GO" id="GO:0046813">
    <property type="term" value="P:receptor-mediated virion attachment to host cell"/>
    <property type="evidence" value="ECO:0007669"/>
    <property type="project" value="TreeGrafter"/>
</dbReference>
<evidence type="ECO:0000256" key="4">
    <source>
        <dbReference type="SAM" id="SignalP"/>
    </source>
</evidence>
<feature type="chain" id="PRO_5037987848" evidence="4">
    <location>
        <begin position="37"/>
        <end position="298"/>
    </location>
</feature>
<evidence type="ECO:0000313" key="5">
    <source>
        <dbReference type="EMBL" id="MBD2152253.1"/>
    </source>
</evidence>
<evidence type="ECO:0000313" key="6">
    <source>
        <dbReference type="Proteomes" id="UP000631421"/>
    </source>
</evidence>
<accession>A0A926Z828</accession>
<dbReference type="Proteomes" id="UP000631421">
    <property type="component" value="Unassembled WGS sequence"/>
</dbReference>
<evidence type="ECO:0000256" key="2">
    <source>
        <dbReference type="ARBA" id="ARBA00022803"/>
    </source>
</evidence>
<sequence length="298" mass="33631">MTYGLNLQSQKSVKCLPIILGLICSLSGGYISNAQAQNPAAENSATISAEEHFRRGSITRAIQIWSSDIRNGKEMLRSLYNRSQAYIVLKQYEAALQDLNQLIKLQGVNTPTQVYIIRGIALSEIGRLDEAIADFNQAEKLEPSYLVYSNRGLAYQRSQKYQMALSDLLKSVQLSPTPIAKLNLANVRIQLGQFAEVLTEMNQILEKEKTFFPAYLVRSIANFNLGKYEAAIQDSLFTLKILPDQPEAYYYAGLSFAKLNRKEDAAQNLVRAADLYLRQNQANNYRQVLEKMSELNLQ</sequence>
<dbReference type="InterPro" id="IPR011990">
    <property type="entry name" value="TPR-like_helical_dom_sf"/>
</dbReference>
<reference evidence="5" key="2">
    <citation type="submission" date="2020-08" db="EMBL/GenBank/DDBJ databases">
        <authorList>
            <person name="Chen M."/>
            <person name="Teng W."/>
            <person name="Zhao L."/>
            <person name="Hu C."/>
            <person name="Zhou Y."/>
            <person name="Han B."/>
            <person name="Song L."/>
            <person name="Shu W."/>
        </authorList>
    </citation>
    <scope>NUCLEOTIDE SEQUENCE</scope>
    <source>
        <strain evidence="5">FACHB-1277</strain>
    </source>
</reference>
<protein>
    <submittedName>
        <fullName evidence="5">Tetratricopeptide repeat protein</fullName>
    </submittedName>
</protein>
<proteinExistence type="predicted"/>
<dbReference type="PROSITE" id="PS50005">
    <property type="entry name" value="TPR"/>
    <property type="match status" value="1"/>
</dbReference>
<keyword evidence="2 3" id="KW-0802">TPR repeat</keyword>
<gene>
    <name evidence="5" type="ORF">H6F44_19340</name>
</gene>
<dbReference type="PANTHER" id="PTHR44858:SF1">
    <property type="entry name" value="UDP-N-ACETYLGLUCOSAMINE--PEPTIDE N-ACETYLGLUCOSAMINYLTRANSFERASE SPINDLY-RELATED"/>
    <property type="match status" value="1"/>
</dbReference>
<organism evidence="5 6">
    <name type="scientific">Pseudanabaena cinerea FACHB-1277</name>
    <dbReference type="NCBI Taxonomy" id="2949581"/>
    <lineage>
        <taxon>Bacteria</taxon>
        <taxon>Bacillati</taxon>
        <taxon>Cyanobacteriota</taxon>
        <taxon>Cyanophyceae</taxon>
        <taxon>Pseudanabaenales</taxon>
        <taxon>Pseudanabaenaceae</taxon>
        <taxon>Pseudanabaena</taxon>
        <taxon>Pseudanabaena cinerea</taxon>
    </lineage>
</organism>
<dbReference type="InterPro" id="IPR050498">
    <property type="entry name" value="Ycf3"/>
</dbReference>
<keyword evidence="6" id="KW-1185">Reference proteome</keyword>
<feature type="repeat" description="TPR" evidence="3">
    <location>
        <begin position="112"/>
        <end position="145"/>
    </location>
</feature>
<dbReference type="RefSeq" id="WP_190352661.1">
    <property type="nucleotide sequence ID" value="NZ_JACJPY010000091.1"/>
</dbReference>
<evidence type="ECO:0000256" key="1">
    <source>
        <dbReference type="ARBA" id="ARBA00022737"/>
    </source>
</evidence>
<dbReference type="AlphaFoldDB" id="A0A926Z828"/>
<dbReference type="Gene3D" id="1.25.40.10">
    <property type="entry name" value="Tetratricopeptide repeat domain"/>
    <property type="match status" value="3"/>
</dbReference>
<dbReference type="Pfam" id="PF13181">
    <property type="entry name" value="TPR_8"/>
    <property type="match status" value="3"/>
</dbReference>
<name>A0A926Z828_9CYAN</name>
<dbReference type="EMBL" id="JACJPY010000091">
    <property type="protein sequence ID" value="MBD2152253.1"/>
    <property type="molecule type" value="Genomic_DNA"/>
</dbReference>
<feature type="signal peptide" evidence="4">
    <location>
        <begin position="1"/>
        <end position="36"/>
    </location>
</feature>
<keyword evidence="4" id="KW-0732">Signal</keyword>
<dbReference type="InterPro" id="IPR019734">
    <property type="entry name" value="TPR_rpt"/>
</dbReference>